<dbReference type="EC" id="1.14.20.7" evidence="2"/>
<gene>
    <name evidence="11" type="ORF">ETSY2_35655</name>
</gene>
<dbReference type="AlphaFoldDB" id="W4LXC9"/>
<evidence type="ECO:0000259" key="10">
    <source>
        <dbReference type="PROSITE" id="PS51471"/>
    </source>
</evidence>
<proteinExistence type="predicted"/>
<evidence type="ECO:0000256" key="5">
    <source>
        <dbReference type="ARBA" id="ARBA00022666"/>
    </source>
</evidence>
<comment type="catalytic activity">
    <reaction evidence="9">
        <text>L-arginine + 2-oxoglutarate + O2 = guanidine + L-glutamate 5-semialdehyde + succinate + CO2</text>
        <dbReference type="Rhea" id="RHEA:31535"/>
        <dbReference type="ChEBI" id="CHEBI:15379"/>
        <dbReference type="ChEBI" id="CHEBI:16526"/>
        <dbReference type="ChEBI" id="CHEBI:16810"/>
        <dbReference type="ChEBI" id="CHEBI:30031"/>
        <dbReference type="ChEBI" id="CHEBI:30087"/>
        <dbReference type="ChEBI" id="CHEBI:32682"/>
        <dbReference type="ChEBI" id="CHEBI:58066"/>
        <dbReference type="EC" id="1.14.20.7"/>
    </reaction>
</comment>
<keyword evidence="5" id="KW-0266">Ethylene biosynthesis</keyword>
<evidence type="ECO:0000256" key="1">
    <source>
        <dbReference type="ARBA" id="ARBA00004767"/>
    </source>
</evidence>
<reference evidence="11 12" key="1">
    <citation type="journal article" date="2014" name="Nature">
        <title>An environmental bacterial taxon with a large and distinct metabolic repertoire.</title>
        <authorList>
            <person name="Wilson M.C."/>
            <person name="Mori T."/>
            <person name="Ruckert C."/>
            <person name="Uria A.R."/>
            <person name="Helf M.J."/>
            <person name="Takada K."/>
            <person name="Gernert C."/>
            <person name="Steffens U.A."/>
            <person name="Heycke N."/>
            <person name="Schmitt S."/>
            <person name="Rinke C."/>
            <person name="Helfrich E.J."/>
            <person name="Brachmann A.O."/>
            <person name="Gurgui C."/>
            <person name="Wakimoto T."/>
            <person name="Kracht M."/>
            <person name="Crusemann M."/>
            <person name="Hentschel U."/>
            <person name="Abe I."/>
            <person name="Matsunaga S."/>
            <person name="Kalinowski J."/>
            <person name="Takeyama H."/>
            <person name="Piel J."/>
        </authorList>
    </citation>
    <scope>NUCLEOTIDE SEQUENCE [LARGE SCALE GENOMIC DNA]</scope>
    <source>
        <strain evidence="12">TSY2</strain>
    </source>
</reference>
<keyword evidence="12" id="KW-1185">Reference proteome</keyword>
<dbReference type="Pfam" id="PF03171">
    <property type="entry name" value="2OG-FeII_Oxy"/>
    <property type="match status" value="1"/>
</dbReference>
<dbReference type="EC" id="1.13.12.19" evidence="3"/>
<dbReference type="GO" id="GO:0102276">
    <property type="term" value="F:2-oxoglutarate oxygenase/decarboxylase (ethylene-forming) activity"/>
    <property type="evidence" value="ECO:0007669"/>
    <property type="project" value="UniProtKB-EC"/>
</dbReference>
<dbReference type="EMBL" id="AZHX01001534">
    <property type="protein sequence ID" value="ETX02396.1"/>
    <property type="molecule type" value="Genomic_DNA"/>
</dbReference>
<dbReference type="Proteomes" id="UP000019140">
    <property type="component" value="Unassembled WGS sequence"/>
</dbReference>
<dbReference type="SUPFAM" id="SSF51197">
    <property type="entry name" value="Clavaminate synthase-like"/>
    <property type="match status" value="1"/>
</dbReference>
<dbReference type="InterPro" id="IPR044861">
    <property type="entry name" value="IPNS-like_FE2OG_OXY"/>
</dbReference>
<dbReference type="InterPro" id="IPR027443">
    <property type="entry name" value="IPNS-like_sf"/>
</dbReference>
<evidence type="ECO:0000256" key="9">
    <source>
        <dbReference type="ARBA" id="ARBA00049359"/>
    </source>
</evidence>
<comment type="pathway">
    <text evidence="1">Alkene biosynthesis; ethylene biosynthesis via 2-oxoglutarate.</text>
</comment>
<evidence type="ECO:0000256" key="8">
    <source>
        <dbReference type="ARBA" id="ARBA00047725"/>
    </source>
</evidence>
<organism evidence="11 12">
    <name type="scientific">Candidatus Entotheonella gemina</name>
    <dbReference type="NCBI Taxonomy" id="1429439"/>
    <lineage>
        <taxon>Bacteria</taxon>
        <taxon>Pseudomonadati</taxon>
        <taxon>Nitrospinota/Tectimicrobiota group</taxon>
        <taxon>Candidatus Tectimicrobiota</taxon>
        <taxon>Candidatus Entotheonellia</taxon>
        <taxon>Candidatus Entotheonellales</taxon>
        <taxon>Candidatus Entotheonellaceae</taxon>
        <taxon>Candidatus Entotheonella</taxon>
    </lineage>
</organism>
<dbReference type="PANTHER" id="PTHR47990">
    <property type="entry name" value="2-OXOGLUTARATE (2OG) AND FE(II)-DEPENDENT OXYGENASE SUPERFAMILY PROTEIN-RELATED"/>
    <property type="match status" value="1"/>
</dbReference>
<dbReference type="Gene3D" id="2.60.120.330">
    <property type="entry name" value="B-lactam Antibiotic, Isopenicillin N Synthase, Chain"/>
    <property type="match status" value="1"/>
</dbReference>
<dbReference type="PATRIC" id="fig|1429439.4.peg.6025"/>
<sequence>GLEAYYRAMARLATTLMQIFAVGLDLPDAYFADKIDRHTSVLRAIHYPVQAETPKPGQLRAGAHTDYGTLTILYGDDTPGGLQVRHRHGDWLDVHPTPGSLVCNIGDLMARWTNDRWVSNLHRVVNPPRDDADRDRLSIAFFHNTNHNAEIRCITSCLGPHGIAKYPPVRFSDHYLGKLMKAEHMRLDVKS</sequence>
<dbReference type="InterPro" id="IPR050231">
    <property type="entry name" value="Iron_ascorbate_oxido_reductase"/>
</dbReference>
<dbReference type="GO" id="GO:0009693">
    <property type="term" value="P:ethylene biosynthetic process"/>
    <property type="evidence" value="ECO:0007669"/>
    <property type="project" value="UniProtKB-KW"/>
</dbReference>
<evidence type="ECO:0000313" key="11">
    <source>
        <dbReference type="EMBL" id="ETX02396.1"/>
    </source>
</evidence>
<evidence type="ECO:0000256" key="4">
    <source>
        <dbReference type="ARBA" id="ARBA00019045"/>
    </source>
</evidence>
<name>W4LXC9_9BACT</name>
<feature type="non-terminal residue" evidence="11">
    <location>
        <position position="1"/>
    </location>
</feature>
<protein>
    <recommendedName>
        <fullName evidence="4">2-oxoglutarate-dependent ethylene/succinate-forming enzyme</fullName>
        <ecNumber evidence="3">1.13.12.19</ecNumber>
        <ecNumber evidence="2">1.14.20.7</ecNumber>
    </recommendedName>
    <alternativeName>
        <fullName evidence="6">2-oxoglutarate dioxygenase (ethylene-forming)</fullName>
    </alternativeName>
    <alternativeName>
        <fullName evidence="7">2-oxoglutarate/L-arginine monooxygenase/decarboxylase (succinate-forming)</fullName>
    </alternativeName>
</protein>
<evidence type="ECO:0000313" key="12">
    <source>
        <dbReference type="Proteomes" id="UP000019140"/>
    </source>
</evidence>
<feature type="domain" description="Fe2OG dioxygenase" evidence="10">
    <location>
        <begin position="37"/>
        <end position="145"/>
    </location>
</feature>
<accession>W4LXC9</accession>
<evidence type="ECO:0000256" key="3">
    <source>
        <dbReference type="ARBA" id="ARBA00012531"/>
    </source>
</evidence>
<comment type="caution">
    <text evidence="11">The sequence shown here is derived from an EMBL/GenBank/DDBJ whole genome shotgun (WGS) entry which is preliminary data.</text>
</comment>
<evidence type="ECO:0000256" key="7">
    <source>
        <dbReference type="ARBA" id="ARBA00031282"/>
    </source>
</evidence>
<dbReference type="InterPro" id="IPR005123">
    <property type="entry name" value="Oxoglu/Fe-dep_dioxygenase_dom"/>
</dbReference>
<dbReference type="HOGENOM" id="CLU_010119_8_5_7"/>
<evidence type="ECO:0000256" key="6">
    <source>
        <dbReference type="ARBA" id="ARBA00031011"/>
    </source>
</evidence>
<comment type="catalytic activity">
    <reaction evidence="8">
        <text>2-oxoglutarate + O2 + 2 H(+) = ethene + 3 CO2 + H2O</text>
        <dbReference type="Rhea" id="RHEA:31523"/>
        <dbReference type="ChEBI" id="CHEBI:15377"/>
        <dbReference type="ChEBI" id="CHEBI:15378"/>
        <dbReference type="ChEBI" id="CHEBI:15379"/>
        <dbReference type="ChEBI" id="CHEBI:16526"/>
        <dbReference type="ChEBI" id="CHEBI:16810"/>
        <dbReference type="ChEBI" id="CHEBI:18153"/>
        <dbReference type="EC" id="1.13.12.19"/>
    </reaction>
</comment>
<evidence type="ECO:0000256" key="2">
    <source>
        <dbReference type="ARBA" id="ARBA00012293"/>
    </source>
</evidence>
<dbReference type="PROSITE" id="PS51471">
    <property type="entry name" value="FE2OG_OXY"/>
    <property type="match status" value="1"/>
</dbReference>